<evidence type="ECO:0000256" key="1">
    <source>
        <dbReference type="SAM" id="MobiDB-lite"/>
    </source>
</evidence>
<keyword evidence="3" id="KW-1185">Reference proteome</keyword>
<organism evidence="2 3">
    <name type="scientific">Daphnia magna</name>
    <dbReference type="NCBI Taxonomy" id="35525"/>
    <lineage>
        <taxon>Eukaryota</taxon>
        <taxon>Metazoa</taxon>
        <taxon>Ecdysozoa</taxon>
        <taxon>Arthropoda</taxon>
        <taxon>Crustacea</taxon>
        <taxon>Branchiopoda</taxon>
        <taxon>Diplostraca</taxon>
        <taxon>Cladocera</taxon>
        <taxon>Anomopoda</taxon>
        <taxon>Daphniidae</taxon>
        <taxon>Daphnia</taxon>
    </lineage>
</organism>
<name>A0A164FTR0_9CRUS</name>
<dbReference type="AlphaFoldDB" id="A0A164FTR0"/>
<protein>
    <submittedName>
        <fullName evidence="2">Uncharacterized protein</fullName>
    </submittedName>
</protein>
<reference evidence="2 3" key="1">
    <citation type="submission" date="2016-03" db="EMBL/GenBank/DDBJ databases">
        <title>EvidentialGene: Evidence-directed Construction of Genes on Genomes.</title>
        <authorList>
            <person name="Gilbert D.G."/>
            <person name="Choi J.-H."/>
            <person name="Mockaitis K."/>
            <person name="Colbourne J."/>
            <person name="Pfrender M."/>
        </authorList>
    </citation>
    <scope>NUCLEOTIDE SEQUENCE [LARGE SCALE GENOMIC DNA]</scope>
    <source>
        <strain evidence="2 3">Xinb3</strain>
        <tissue evidence="2">Complete organism</tissue>
    </source>
</reference>
<dbReference type="EMBL" id="LRGB01018206">
    <property type="protein sequence ID" value="KZR98155.1"/>
    <property type="molecule type" value="Genomic_DNA"/>
</dbReference>
<sequence length="112" mass="12994">TVSVQVHLPERSARDVRDQVDLGVRARPGCREASTGSVKVRGGAKQVKEAKQKRHEERSHHMEQLAADRRELIELKRREVAFREEKNNMIRQLALNKNNNDPQDVFLYSNEH</sequence>
<feature type="region of interest" description="Disordered" evidence="1">
    <location>
        <begin position="31"/>
        <end position="62"/>
    </location>
</feature>
<feature type="non-terminal residue" evidence="2">
    <location>
        <position position="1"/>
    </location>
</feature>
<evidence type="ECO:0000313" key="3">
    <source>
        <dbReference type="Proteomes" id="UP000076858"/>
    </source>
</evidence>
<comment type="caution">
    <text evidence="2">The sequence shown here is derived from an EMBL/GenBank/DDBJ whole genome shotgun (WGS) entry which is preliminary data.</text>
</comment>
<proteinExistence type="predicted"/>
<evidence type="ECO:0000313" key="2">
    <source>
        <dbReference type="EMBL" id="KZR98155.1"/>
    </source>
</evidence>
<feature type="compositionally biased region" description="Basic and acidic residues" evidence="1">
    <location>
        <begin position="46"/>
        <end position="62"/>
    </location>
</feature>
<dbReference type="Proteomes" id="UP000076858">
    <property type="component" value="Unassembled WGS sequence"/>
</dbReference>
<gene>
    <name evidence="2" type="ORF">APZ42_006556</name>
</gene>
<accession>A0A164FTR0</accession>